<evidence type="ECO:0000256" key="2">
    <source>
        <dbReference type="SAM" id="MobiDB-lite"/>
    </source>
</evidence>
<name>A0A8T0VQG2_PANVG</name>
<accession>A0A8T0VQG2</accession>
<feature type="region of interest" description="Disordered" evidence="2">
    <location>
        <begin position="1"/>
        <end position="32"/>
    </location>
</feature>
<reference evidence="3" key="1">
    <citation type="submission" date="2020-05" db="EMBL/GenBank/DDBJ databases">
        <title>WGS assembly of Panicum virgatum.</title>
        <authorList>
            <person name="Lovell J.T."/>
            <person name="Jenkins J."/>
            <person name="Shu S."/>
            <person name="Juenger T.E."/>
            <person name="Schmutz J."/>
        </authorList>
    </citation>
    <scope>NUCLEOTIDE SEQUENCE</scope>
    <source>
        <strain evidence="3">AP13</strain>
    </source>
</reference>
<evidence type="ECO:0000313" key="3">
    <source>
        <dbReference type="EMBL" id="KAG2635826.1"/>
    </source>
</evidence>
<proteinExistence type="predicted"/>
<feature type="region of interest" description="Disordered" evidence="2">
    <location>
        <begin position="371"/>
        <end position="446"/>
    </location>
</feature>
<evidence type="ECO:0000256" key="1">
    <source>
        <dbReference type="SAM" id="Coils"/>
    </source>
</evidence>
<feature type="compositionally biased region" description="Low complexity" evidence="2">
    <location>
        <begin position="371"/>
        <end position="380"/>
    </location>
</feature>
<feature type="coiled-coil region" evidence="1">
    <location>
        <begin position="252"/>
        <end position="318"/>
    </location>
</feature>
<organism evidence="3 4">
    <name type="scientific">Panicum virgatum</name>
    <name type="common">Blackwell switchgrass</name>
    <dbReference type="NCBI Taxonomy" id="38727"/>
    <lineage>
        <taxon>Eukaryota</taxon>
        <taxon>Viridiplantae</taxon>
        <taxon>Streptophyta</taxon>
        <taxon>Embryophyta</taxon>
        <taxon>Tracheophyta</taxon>
        <taxon>Spermatophyta</taxon>
        <taxon>Magnoliopsida</taxon>
        <taxon>Liliopsida</taxon>
        <taxon>Poales</taxon>
        <taxon>Poaceae</taxon>
        <taxon>PACMAD clade</taxon>
        <taxon>Panicoideae</taxon>
        <taxon>Panicodae</taxon>
        <taxon>Paniceae</taxon>
        <taxon>Panicinae</taxon>
        <taxon>Panicum</taxon>
        <taxon>Panicum sect. Hiantes</taxon>
    </lineage>
</organism>
<protein>
    <submittedName>
        <fullName evidence="3">Uncharacterized protein</fullName>
    </submittedName>
</protein>
<dbReference type="OrthoDB" id="1894403at2759"/>
<dbReference type="PANTHER" id="PTHR35507">
    <property type="entry name" value="OS09G0488600 PROTEIN"/>
    <property type="match status" value="1"/>
</dbReference>
<dbReference type="PANTHER" id="PTHR35507:SF1">
    <property type="entry name" value="TMF_TATA_BD DOMAIN-CONTAINING PROTEIN"/>
    <property type="match status" value="1"/>
</dbReference>
<keyword evidence="4" id="KW-1185">Reference proteome</keyword>
<feature type="compositionally biased region" description="Basic residues" evidence="2">
    <location>
        <begin position="435"/>
        <end position="446"/>
    </location>
</feature>
<comment type="caution">
    <text evidence="3">The sequence shown here is derived from an EMBL/GenBank/DDBJ whole genome shotgun (WGS) entry which is preliminary data.</text>
</comment>
<sequence>MVAAATSVGEATPPPDLPPSRVSVSSPSPYSRRRCALTSRFREPAAPRRHAWISLQGRLVGAEEASTAATAAPGLPPDEAVAWELFSPLHRVLLVATVAAASSRTHAARRIEQLQRSINLRDEVLEGMQQKLDDLLVEMNSLQQQYVKCDTYISTEREKDEVMGNKHIEDEDGSRCVCARPDAPPTPQKAKDLCGMDDARSDVVDRSSLSFVDHEERRMSDLSDFCWSVVSSVDNQINGDNQLSFLAADQQLYNLQKECDEKDATIKELAEAAHASSTADAKRITELQDVLKRKNMVISKLKKDMAALKQMVIELSRAKRASSAISPICTDLPVMSNNVLYDMSSSSPSSSDSESPVAPREYLDDCLVDSYSGGSDSKGSCEVSVTEMPLPSKVPSSHKLRSTSPLKEIRINPKVETIAFGRQKQPTSSNGDFKRTRKTKSARFEE</sequence>
<evidence type="ECO:0000313" key="4">
    <source>
        <dbReference type="Proteomes" id="UP000823388"/>
    </source>
</evidence>
<feature type="compositionally biased region" description="Low complexity" evidence="2">
    <location>
        <begin position="19"/>
        <end position="30"/>
    </location>
</feature>
<dbReference type="EMBL" id="CM029040">
    <property type="protein sequence ID" value="KAG2635826.1"/>
    <property type="molecule type" value="Genomic_DNA"/>
</dbReference>
<gene>
    <name evidence="3" type="ORF">PVAP13_2NG384900</name>
</gene>
<dbReference type="AlphaFoldDB" id="A0A8T0VQG2"/>
<dbReference type="Proteomes" id="UP000823388">
    <property type="component" value="Chromosome 2N"/>
</dbReference>
<keyword evidence="1" id="KW-0175">Coiled coil</keyword>